<feature type="non-terminal residue" evidence="8">
    <location>
        <position position="1"/>
    </location>
</feature>
<dbReference type="PROSITE" id="PS50071">
    <property type="entry name" value="HOMEOBOX_2"/>
    <property type="match status" value="1"/>
</dbReference>
<sequence length="223" mass="26325">HYYSPIKINIHSANDNQNNYNGFCHRHTSYKSKLIKLFVKTARETLTTTMKRKRKRTMFTTEQIIALEEVFNKRPYINREERTAMMKKLQISEKSIKVWFQNRRRLTDKRSKEYRSDSISSEDMSDTFSERLTTIESSIKQNTDEYGLVRLDNDTMNELVNVINEYLAQDTEHTQPIDNKSIVMYEPISPVSLNDNSEDIYVSPQFESHTSKQATDLESLLLF</sequence>
<dbReference type="GO" id="GO:0000978">
    <property type="term" value="F:RNA polymerase II cis-regulatory region sequence-specific DNA binding"/>
    <property type="evidence" value="ECO:0007669"/>
    <property type="project" value="TreeGrafter"/>
</dbReference>
<dbReference type="AlphaFoldDB" id="A0A060DBV4"/>
<evidence type="ECO:0000256" key="6">
    <source>
        <dbReference type="RuleBase" id="RU000682"/>
    </source>
</evidence>
<dbReference type="InterPro" id="IPR050877">
    <property type="entry name" value="EMX-VAX-Noto_Homeobox_TFs"/>
</dbReference>
<keyword evidence="3 5" id="KW-0371">Homeobox</keyword>
<accession>A0A060DBV4</accession>
<evidence type="ECO:0000256" key="3">
    <source>
        <dbReference type="ARBA" id="ARBA00023155"/>
    </source>
</evidence>
<keyword evidence="2 5" id="KW-0238">DNA-binding</keyword>
<dbReference type="InterPro" id="IPR009057">
    <property type="entry name" value="Homeodomain-like_sf"/>
</dbReference>
<dbReference type="SUPFAM" id="SSF46689">
    <property type="entry name" value="Homeodomain-like"/>
    <property type="match status" value="1"/>
</dbReference>
<gene>
    <name evidence="8" type="primary">ShxD</name>
</gene>
<dbReference type="GO" id="GO:0005634">
    <property type="term" value="C:nucleus"/>
    <property type="evidence" value="ECO:0007669"/>
    <property type="project" value="UniProtKB-SubCell"/>
</dbReference>
<evidence type="ECO:0000256" key="1">
    <source>
        <dbReference type="ARBA" id="ARBA00004123"/>
    </source>
</evidence>
<feature type="domain" description="Homeobox" evidence="7">
    <location>
        <begin position="50"/>
        <end position="110"/>
    </location>
</feature>
<comment type="subcellular location">
    <subcellularLocation>
        <location evidence="1 5 6">Nucleus</location>
    </subcellularLocation>
</comment>
<dbReference type="InterPro" id="IPR001356">
    <property type="entry name" value="HD"/>
</dbReference>
<evidence type="ECO:0000256" key="2">
    <source>
        <dbReference type="ARBA" id="ARBA00023125"/>
    </source>
</evidence>
<proteinExistence type="predicted"/>
<dbReference type="PANTHER" id="PTHR24339">
    <property type="entry name" value="HOMEOBOX PROTEIN EMX-RELATED"/>
    <property type="match status" value="1"/>
</dbReference>
<evidence type="ECO:0000256" key="4">
    <source>
        <dbReference type="ARBA" id="ARBA00023242"/>
    </source>
</evidence>
<reference evidence="8" key="2">
    <citation type="submission" date="2014-03" db="EMBL/GenBank/DDBJ databases">
        <authorList>
            <person name="Saikia M."/>
            <person name="Chaudhari Y."/>
            <person name="Khan M."/>
            <person name="Devi D."/>
        </authorList>
    </citation>
    <scope>NUCLEOTIDE SEQUENCE</scope>
</reference>
<dbReference type="CDD" id="cd00086">
    <property type="entry name" value="homeodomain"/>
    <property type="match status" value="1"/>
</dbReference>
<organism evidence="8">
    <name type="scientific">Polygonia c-album</name>
    <name type="common">Comma butterfly</name>
    <name type="synonym">Nymphalis c-album</name>
    <dbReference type="NCBI Taxonomy" id="929971"/>
    <lineage>
        <taxon>Eukaryota</taxon>
        <taxon>Metazoa</taxon>
        <taxon>Ecdysozoa</taxon>
        <taxon>Arthropoda</taxon>
        <taxon>Hexapoda</taxon>
        <taxon>Insecta</taxon>
        <taxon>Pterygota</taxon>
        <taxon>Neoptera</taxon>
        <taxon>Endopterygota</taxon>
        <taxon>Lepidoptera</taxon>
        <taxon>Glossata</taxon>
        <taxon>Ditrysia</taxon>
        <taxon>Papilionoidea</taxon>
        <taxon>Nymphalidae</taxon>
        <taxon>Nymphalinae</taxon>
        <taxon>Nymphalis</taxon>
        <taxon>Polygonia</taxon>
    </lineage>
</organism>
<dbReference type="EMBL" id="KJ739644">
    <property type="protein sequence ID" value="AIB07910.1"/>
    <property type="molecule type" value="Genomic_DNA"/>
</dbReference>
<evidence type="ECO:0000256" key="5">
    <source>
        <dbReference type="PROSITE-ProRule" id="PRU00108"/>
    </source>
</evidence>
<keyword evidence="4 5" id="KW-0539">Nucleus</keyword>
<dbReference type="PANTHER" id="PTHR24339:SF28">
    <property type="entry name" value="E5-RELATED"/>
    <property type="match status" value="1"/>
</dbReference>
<dbReference type="GO" id="GO:0000981">
    <property type="term" value="F:DNA-binding transcription factor activity, RNA polymerase II-specific"/>
    <property type="evidence" value="ECO:0007669"/>
    <property type="project" value="TreeGrafter"/>
</dbReference>
<evidence type="ECO:0000259" key="7">
    <source>
        <dbReference type="PROSITE" id="PS50071"/>
    </source>
</evidence>
<feature type="DNA-binding region" description="Homeobox" evidence="5">
    <location>
        <begin position="52"/>
        <end position="111"/>
    </location>
</feature>
<dbReference type="Pfam" id="PF00046">
    <property type="entry name" value="Homeodomain"/>
    <property type="match status" value="1"/>
</dbReference>
<protein>
    <submittedName>
        <fullName evidence="8">Hox cluster protein ShxD</fullName>
    </submittedName>
</protein>
<name>A0A060DBV4_POLCL</name>
<reference evidence="8" key="1">
    <citation type="journal article" date="2014" name="PLoS Genet.">
        <title>Ancient expansion of the hox cluster in lepidoptera generated four homeobox genes implicated in extra-embryonic tissue formation.</title>
        <authorList>
            <person name="Ferguson L."/>
            <person name="Marletaz F."/>
            <person name="Carter J.M."/>
            <person name="Taylor W.R."/>
            <person name="Gibbs M."/>
            <person name="Breuker C.J."/>
            <person name="Holland P.W."/>
        </authorList>
    </citation>
    <scope>NUCLEOTIDE SEQUENCE</scope>
</reference>
<dbReference type="Gene3D" id="1.10.10.60">
    <property type="entry name" value="Homeodomain-like"/>
    <property type="match status" value="1"/>
</dbReference>
<evidence type="ECO:0000313" key="8">
    <source>
        <dbReference type="EMBL" id="AIB07910.1"/>
    </source>
</evidence>
<dbReference type="SMART" id="SM00389">
    <property type="entry name" value="HOX"/>
    <property type="match status" value="1"/>
</dbReference>